<keyword evidence="5" id="KW-1133">Transmembrane helix</keyword>
<dbReference type="Pfam" id="PF07984">
    <property type="entry name" value="NTP_transf_7"/>
    <property type="match status" value="2"/>
</dbReference>
<dbReference type="EC" id="2.7.7.19" evidence="2"/>
<comment type="caution">
    <text evidence="6">The sequence shown here is derived from an EMBL/GenBank/DDBJ whole genome shotgun (WGS) entry which is preliminary data.</text>
</comment>
<dbReference type="GO" id="GO:1990817">
    <property type="term" value="F:poly(A) RNA polymerase activity"/>
    <property type="evidence" value="ECO:0007669"/>
    <property type="project" value="UniProtKB-EC"/>
</dbReference>
<keyword evidence="5" id="KW-0812">Transmembrane</keyword>
<organism evidence="6 7">
    <name type="scientific">Schistosoma japonicum</name>
    <name type="common">Blood fluke</name>
    <dbReference type="NCBI Taxonomy" id="6182"/>
    <lineage>
        <taxon>Eukaryota</taxon>
        <taxon>Metazoa</taxon>
        <taxon>Spiralia</taxon>
        <taxon>Lophotrochozoa</taxon>
        <taxon>Platyhelminthes</taxon>
        <taxon>Trematoda</taxon>
        <taxon>Digenea</taxon>
        <taxon>Strigeidida</taxon>
        <taxon>Schistosomatoidea</taxon>
        <taxon>Schistosomatidae</taxon>
        <taxon>Schistosoma</taxon>
    </lineage>
</organism>
<comment type="similarity">
    <text evidence="1">Belongs to the TENT family.</text>
</comment>
<comment type="catalytic activity">
    <reaction evidence="4">
        <text>RNA(n) + ATP = RNA(n)-3'-adenine ribonucleotide + diphosphate</text>
        <dbReference type="Rhea" id="RHEA:11332"/>
        <dbReference type="Rhea" id="RHEA-COMP:14527"/>
        <dbReference type="Rhea" id="RHEA-COMP:17347"/>
        <dbReference type="ChEBI" id="CHEBI:30616"/>
        <dbReference type="ChEBI" id="CHEBI:33019"/>
        <dbReference type="ChEBI" id="CHEBI:140395"/>
        <dbReference type="ChEBI" id="CHEBI:173115"/>
        <dbReference type="EC" id="2.7.7.19"/>
    </reaction>
    <physiologicalReaction direction="left-to-right" evidence="4">
        <dbReference type="Rhea" id="RHEA:11333"/>
    </physiologicalReaction>
</comment>
<keyword evidence="6" id="KW-0034">Amyloid</keyword>
<name>A0A4Z2D476_SCHJA</name>
<keyword evidence="7" id="KW-1185">Reference proteome</keyword>
<dbReference type="SMART" id="SM01153">
    <property type="entry name" value="DUF1693"/>
    <property type="match status" value="1"/>
</dbReference>
<sequence length="536" mass="62875">MDTLPKMYSIQENTDYEIDMKFPKVCTNSRNQQTNYLMNITPTKYKKRRSFNTTDYTPIYKSNWNYSHNNEDNNEIIMKGNNKLSLYNSLLLLILLLIIIIIILIIINSNNNNSSTYSKFYKRSDYGRFKRNNDCEPSLADVPMNVNFQTLNSSCTSNRYHVFSFEQVKQLDELMHSFINLVPNPNNSTMINKLCLCCLCTQQNKLNTTKNSNNIELSMINSLKMNQQFKNNCCCHSTYQSITSPLTITSQQLPIIRIQLKKFIKIIRDRLIEESIPVKEIRLNGEAASSIIENQSNSIQTNTIQNVNKHEFQENRQPLHENQLNIVNQSNSKILQMHNYDVINDKSICYPYQSYCNLHSCCQYNSLLLSQSSTSSSLSRCSIYIMNQYHQLNNFLLIHFKQNQLKLKEDYLNILYEVVSHSTICLMTHERQQTLCLIQMFLRDVTDQQKEDKQSVVNLLQEFSTNNWALDKVFYGTNYFPKQMYSINEPIDQSNQCQTQFQMMNVKQGNKKQTLSKVNYEPIQLHKVNEEENDNQ</sequence>
<protein>
    <recommendedName>
        <fullName evidence="2">polynucleotide adenylyltransferase</fullName>
        <ecNumber evidence="2">2.7.7.19</ecNumber>
    </recommendedName>
</protein>
<keyword evidence="3" id="KW-0808">Transferase</keyword>
<dbReference type="STRING" id="6182.A0A4Z2D476"/>
<evidence type="ECO:0000256" key="3">
    <source>
        <dbReference type="ARBA" id="ARBA00022679"/>
    </source>
</evidence>
<dbReference type="AlphaFoldDB" id="A0A4Z2D476"/>
<keyword evidence="6" id="KW-0640">Prion</keyword>
<evidence type="ECO:0000256" key="1">
    <source>
        <dbReference type="ARBA" id="ARBA00007631"/>
    </source>
</evidence>
<dbReference type="OrthoDB" id="10065073at2759"/>
<dbReference type="InterPro" id="IPR012937">
    <property type="entry name" value="TET5"/>
</dbReference>
<evidence type="ECO:0000256" key="4">
    <source>
        <dbReference type="ARBA" id="ARBA00047933"/>
    </source>
</evidence>
<feature type="non-terminal residue" evidence="6">
    <location>
        <position position="536"/>
    </location>
</feature>
<proteinExistence type="inferred from homology"/>
<accession>A0A4Z2D476</accession>
<dbReference type="GO" id="GO:0003723">
    <property type="term" value="F:RNA binding"/>
    <property type="evidence" value="ECO:0007669"/>
    <property type="project" value="TreeGrafter"/>
</dbReference>
<evidence type="ECO:0000256" key="2">
    <source>
        <dbReference type="ARBA" id="ARBA00012388"/>
    </source>
</evidence>
<dbReference type="PANTHER" id="PTHR12974:SF36">
    <property type="entry name" value="POLYNUCLEOTIDE ADENYLYLTRANSFERASE"/>
    <property type="match status" value="1"/>
</dbReference>
<feature type="transmembrane region" description="Helical" evidence="5">
    <location>
        <begin position="86"/>
        <end position="107"/>
    </location>
</feature>
<dbReference type="PANTHER" id="PTHR12974">
    <property type="entry name" value="PRION-LIKE- Q/N-RICH -DOMAIN-BEARING PROTEIN PROTEIN 44"/>
    <property type="match status" value="1"/>
</dbReference>
<dbReference type="Proteomes" id="UP000311919">
    <property type="component" value="Unassembled WGS sequence"/>
</dbReference>
<keyword evidence="5" id="KW-0472">Membrane</keyword>
<evidence type="ECO:0000313" key="6">
    <source>
        <dbReference type="EMBL" id="TNN11000.1"/>
    </source>
</evidence>
<reference evidence="6 7" key="1">
    <citation type="submission" date="2019-03" db="EMBL/GenBank/DDBJ databases">
        <title>An improved genome assembly of the fluke Schistosoma japonicum.</title>
        <authorList>
            <person name="Hu W."/>
            <person name="Luo F."/>
            <person name="Yin M."/>
            <person name="Mo X."/>
            <person name="Sun C."/>
            <person name="Wu Q."/>
            <person name="Zhu B."/>
            <person name="Xiang M."/>
            <person name="Wang J."/>
            <person name="Wang Y."/>
            <person name="Zhang T."/>
            <person name="Xu B."/>
            <person name="Zheng H."/>
            <person name="Feng Z."/>
        </authorList>
    </citation>
    <scope>NUCLEOTIDE SEQUENCE [LARGE SCALE GENOMIC DNA]</scope>
    <source>
        <strain evidence="6">HuSjv2</strain>
        <tissue evidence="6">Worms</tissue>
    </source>
</reference>
<dbReference type="GO" id="GO:0048255">
    <property type="term" value="P:mRNA stabilization"/>
    <property type="evidence" value="ECO:0007669"/>
    <property type="project" value="TreeGrafter"/>
</dbReference>
<evidence type="ECO:0000313" key="7">
    <source>
        <dbReference type="Proteomes" id="UP000311919"/>
    </source>
</evidence>
<dbReference type="EMBL" id="SKCS01000327">
    <property type="protein sequence ID" value="TNN11000.1"/>
    <property type="molecule type" value="Genomic_DNA"/>
</dbReference>
<evidence type="ECO:0000256" key="5">
    <source>
        <dbReference type="SAM" id="Phobius"/>
    </source>
</evidence>
<gene>
    <name evidence="6" type="ORF">EWB00_004942</name>
</gene>